<keyword evidence="9" id="KW-0051">Antiviral defense</keyword>
<gene>
    <name evidence="11" type="ORF">GCM10009799_14380</name>
</gene>
<sequence>MSHRRLSRASRRASAQEDRALARPRCLSLVYGKSEDLLPNGPYPLPAHLLDAAAVILALDALGSPLLPKRALRGLGPDGVLCLALLAALHDVGKATTGFASRAAASWSRMWAGTPPSAIGATRGHTGPGQASALLEEWPLRMAASDQPLTGTEVEELRQFIGLVISAHHGRITSAMSQAAAHDELARSFDHTADWVSVRSDLAELVWQALGRPRLAPDGEDNVLSAVAACGIVPFADWVVSQTHFIEGHRRCHLPEAWDAPSAARFLASGVQAAQAELRRMGLAPLTLADLPFAQRYLFAPRGLQRSVCEQLESHVHGPGLLVVTDRTGGGKTELAQEAVQIFRRLLGQHLGVGVFLPTMATTNAQFARWVKDLMPLLGQDATVERLHSMAAFSEDADRILRDLKAADDARISAAEPGTAAIEDGGARGSFRLSAADTQKLFRLQAPLTVATIDQLLASALPGRHQPFRMAGSWGKVVVIDECHAYDVFMRVLLRTVLAWLGAFGVPVVLLSATLPRRVAREYLEAYRSGAAAREGQSPALCEERLEGLPYPGWVYYDSATDVTTSSGTVPGPTTELTLAAHAVPVTGDPRDPVARGRRLAQASAPILAPILDTADHEGGCALVIANTVTSAQMIAAALRAVAPDDCHVHLLHARLPTGQREERTARLEALFGKRDGQTPGQPERPGRAIVVATQVAEQSLDWDFDVVVSELAPLSLLLQRAGRAHRHRPADLIAARWRQWTVHVLAAVEAASNLPVEALPYPHAALLQTWHTILEDAHSSGERQWRRTLRVPDDVQDLVERAEPELSLLEEAEGVFAEALMSWWAEEDVAASRGDQMTVPIPGSGLSRPDLHRLTEADRDVDDVLTTRLGADSLRLLPVWIRDGAFHLAPQGEDPLPGAPAPGKRPSPQAVRTVIDHSIPVRRAPGWQEAVAAQAPAWFAEHPRLADVFVVPFGDTVEHSVIPGADAAPGYLPRTRAPRHTVAFSPDYGLFTAPRRAAEE</sequence>
<dbReference type="Proteomes" id="UP001501585">
    <property type="component" value="Unassembled WGS sequence"/>
</dbReference>
<evidence type="ECO:0000313" key="12">
    <source>
        <dbReference type="Proteomes" id="UP001501585"/>
    </source>
</evidence>
<protein>
    <recommendedName>
        <fullName evidence="10">HD Cas3-type domain-containing protein</fullName>
    </recommendedName>
</protein>
<dbReference type="SMART" id="SM00487">
    <property type="entry name" value="DEXDc"/>
    <property type="match status" value="1"/>
</dbReference>
<feature type="domain" description="HD Cas3-type" evidence="10">
    <location>
        <begin position="38"/>
        <end position="239"/>
    </location>
</feature>
<comment type="similarity">
    <text evidence="2">In the central section; belongs to the CRISPR-associated helicase Cas3 family.</text>
</comment>
<evidence type="ECO:0000256" key="5">
    <source>
        <dbReference type="ARBA" id="ARBA00022741"/>
    </source>
</evidence>
<dbReference type="InterPro" id="IPR001650">
    <property type="entry name" value="Helicase_C-like"/>
</dbReference>
<dbReference type="PANTHER" id="PTHR47963:SF9">
    <property type="entry name" value="CRISPR-ASSOCIATED ENDONUCLEASE_HELICASE CAS3"/>
    <property type="match status" value="1"/>
</dbReference>
<evidence type="ECO:0000256" key="1">
    <source>
        <dbReference type="ARBA" id="ARBA00006847"/>
    </source>
</evidence>
<dbReference type="NCBIfam" id="TIGR01587">
    <property type="entry name" value="cas3_core"/>
    <property type="match status" value="1"/>
</dbReference>
<dbReference type="Pfam" id="PF22590">
    <property type="entry name" value="Cas3-like_C_2"/>
    <property type="match status" value="1"/>
</dbReference>
<evidence type="ECO:0000256" key="4">
    <source>
        <dbReference type="ARBA" id="ARBA00022723"/>
    </source>
</evidence>
<comment type="similarity">
    <text evidence="1">In the N-terminal section; belongs to the CRISPR-associated nuclease Cas3-HD family.</text>
</comment>
<dbReference type="PANTHER" id="PTHR47963">
    <property type="entry name" value="DEAD-BOX ATP-DEPENDENT RNA HELICASE 47, MITOCHONDRIAL"/>
    <property type="match status" value="1"/>
</dbReference>
<evidence type="ECO:0000256" key="2">
    <source>
        <dbReference type="ARBA" id="ARBA00009046"/>
    </source>
</evidence>
<dbReference type="Pfam" id="PF18019">
    <property type="entry name" value="Cas3_HD"/>
    <property type="match status" value="1"/>
</dbReference>
<keyword evidence="7" id="KW-0347">Helicase</keyword>
<keyword evidence="3" id="KW-0540">Nuclease</keyword>
<dbReference type="InterPro" id="IPR006483">
    <property type="entry name" value="CRISPR-assoc_Cas3_HD"/>
</dbReference>
<dbReference type="Gene3D" id="3.40.50.300">
    <property type="entry name" value="P-loop containing nucleotide triphosphate hydrolases"/>
    <property type="match status" value="2"/>
</dbReference>
<evidence type="ECO:0000256" key="3">
    <source>
        <dbReference type="ARBA" id="ARBA00022722"/>
    </source>
</evidence>
<evidence type="ECO:0000256" key="7">
    <source>
        <dbReference type="ARBA" id="ARBA00022806"/>
    </source>
</evidence>
<dbReference type="InterPro" id="IPR038257">
    <property type="entry name" value="CRISPR-assoc_Cas3_HD_sf"/>
</dbReference>
<keyword evidence="6" id="KW-0378">Hydrolase</keyword>
<keyword evidence="12" id="KW-1185">Reference proteome</keyword>
<evidence type="ECO:0000256" key="8">
    <source>
        <dbReference type="ARBA" id="ARBA00022840"/>
    </source>
</evidence>
<dbReference type="InterPro" id="IPR027417">
    <property type="entry name" value="P-loop_NTPase"/>
</dbReference>
<reference evidence="11 12" key="1">
    <citation type="journal article" date="2019" name="Int. J. Syst. Evol. Microbiol.">
        <title>The Global Catalogue of Microorganisms (GCM) 10K type strain sequencing project: providing services to taxonomists for standard genome sequencing and annotation.</title>
        <authorList>
            <consortium name="The Broad Institute Genomics Platform"/>
            <consortium name="The Broad Institute Genome Sequencing Center for Infectious Disease"/>
            <person name="Wu L."/>
            <person name="Ma J."/>
        </authorList>
    </citation>
    <scope>NUCLEOTIDE SEQUENCE [LARGE SCALE GENOMIC DNA]</scope>
    <source>
        <strain evidence="11 12">JCM 15313</strain>
    </source>
</reference>
<keyword evidence="4" id="KW-0479">Metal-binding</keyword>
<comment type="caution">
    <text evidence="11">The sequence shown here is derived from an EMBL/GenBank/DDBJ whole genome shotgun (WGS) entry which is preliminary data.</text>
</comment>
<dbReference type="InterPro" id="IPR054712">
    <property type="entry name" value="Cas3-like_dom"/>
</dbReference>
<dbReference type="EMBL" id="BAAAPC010000005">
    <property type="protein sequence ID" value="GAA1989747.1"/>
    <property type="molecule type" value="Genomic_DNA"/>
</dbReference>
<dbReference type="InterPro" id="IPR050547">
    <property type="entry name" value="DEAD_box_RNA_helicases"/>
</dbReference>
<name>A0ABN2SNC6_9ACTN</name>
<dbReference type="SUPFAM" id="SSF52540">
    <property type="entry name" value="P-loop containing nucleoside triphosphate hydrolases"/>
    <property type="match status" value="1"/>
</dbReference>
<dbReference type="InterPro" id="IPR006474">
    <property type="entry name" value="Helicase_Cas3_CRISPR-ass_core"/>
</dbReference>
<dbReference type="PROSITE" id="PS51643">
    <property type="entry name" value="HD_CAS3"/>
    <property type="match status" value="1"/>
</dbReference>
<keyword evidence="8" id="KW-0067">ATP-binding</keyword>
<dbReference type="InterPro" id="IPR014001">
    <property type="entry name" value="Helicase_ATP-bd"/>
</dbReference>
<keyword evidence="5" id="KW-0547">Nucleotide-binding</keyword>
<dbReference type="RefSeq" id="WP_344160981.1">
    <property type="nucleotide sequence ID" value="NZ_BAAAPC010000005.1"/>
</dbReference>
<evidence type="ECO:0000259" key="10">
    <source>
        <dbReference type="PROSITE" id="PS51643"/>
    </source>
</evidence>
<proteinExistence type="inferred from homology"/>
<organism evidence="11 12">
    <name type="scientific">Nocardiopsis rhodophaea</name>
    <dbReference type="NCBI Taxonomy" id="280238"/>
    <lineage>
        <taxon>Bacteria</taxon>
        <taxon>Bacillati</taxon>
        <taxon>Actinomycetota</taxon>
        <taxon>Actinomycetes</taxon>
        <taxon>Streptosporangiales</taxon>
        <taxon>Nocardiopsidaceae</taxon>
        <taxon>Nocardiopsis</taxon>
    </lineage>
</organism>
<accession>A0ABN2SNC6</accession>
<evidence type="ECO:0000256" key="9">
    <source>
        <dbReference type="ARBA" id="ARBA00023118"/>
    </source>
</evidence>
<evidence type="ECO:0000256" key="6">
    <source>
        <dbReference type="ARBA" id="ARBA00022801"/>
    </source>
</evidence>
<dbReference type="SMART" id="SM00490">
    <property type="entry name" value="HELICc"/>
    <property type="match status" value="1"/>
</dbReference>
<dbReference type="Gene3D" id="1.10.3210.30">
    <property type="match status" value="1"/>
</dbReference>
<evidence type="ECO:0000313" key="11">
    <source>
        <dbReference type="EMBL" id="GAA1989747.1"/>
    </source>
</evidence>